<accession>A0ACC1QE40</accession>
<name>A0ACC1QE40_9HYPO</name>
<sequence>MKSNLDLVTETDGFPYDSRDITIEGQGIFTYLWRDADGTYPIGYVLDRVVDVIAELPASLTGNLQLDRSARTISMFTDLATEPERTAAVAAFTQHLREAGTFPLLKGWRGEPWPVHGRKGELLFSMERAAPTSRTPRRRTASRFGSLAAPPTNLPSRACSITPSRAG</sequence>
<keyword evidence="2" id="KW-1185">Reference proteome</keyword>
<reference evidence="1" key="1">
    <citation type="submission" date="2022-07" db="EMBL/GenBank/DDBJ databases">
        <title>Genome Sequence of Lecanicillium saksenae.</title>
        <authorList>
            <person name="Buettner E."/>
        </authorList>
    </citation>
    <scope>NUCLEOTIDE SEQUENCE</scope>
    <source>
        <strain evidence="1">VT-O1</strain>
    </source>
</reference>
<dbReference type="EMBL" id="JANAKD010002885">
    <property type="protein sequence ID" value="KAJ3472745.1"/>
    <property type="molecule type" value="Genomic_DNA"/>
</dbReference>
<dbReference type="Proteomes" id="UP001148737">
    <property type="component" value="Unassembled WGS sequence"/>
</dbReference>
<organism evidence="1 2">
    <name type="scientific">Lecanicillium saksenae</name>
    <dbReference type="NCBI Taxonomy" id="468837"/>
    <lineage>
        <taxon>Eukaryota</taxon>
        <taxon>Fungi</taxon>
        <taxon>Dikarya</taxon>
        <taxon>Ascomycota</taxon>
        <taxon>Pezizomycotina</taxon>
        <taxon>Sordariomycetes</taxon>
        <taxon>Hypocreomycetidae</taxon>
        <taxon>Hypocreales</taxon>
        <taxon>Cordycipitaceae</taxon>
        <taxon>Lecanicillium</taxon>
    </lineage>
</organism>
<protein>
    <submittedName>
        <fullName evidence="1">Uncharacterized protein</fullName>
    </submittedName>
</protein>
<comment type="caution">
    <text evidence="1">The sequence shown here is derived from an EMBL/GenBank/DDBJ whole genome shotgun (WGS) entry which is preliminary data.</text>
</comment>
<evidence type="ECO:0000313" key="1">
    <source>
        <dbReference type="EMBL" id="KAJ3472745.1"/>
    </source>
</evidence>
<proteinExistence type="predicted"/>
<evidence type="ECO:0000313" key="2">
    <source>
        <dbReference type="Proteomes" id="UP001148737"/>
    </source>
</evidence>
<gene>
    <name evidence="1" type="ORF">NLG97_g10745</name>
</gene>